<keyword evidence="8" id="KW-0282">Flagellum</keyword>
<dbReference type="GO" id="GO:0016020">
    <property type="term" value="C:membrane"/>
    <property type="evidence" value="ECO:0007669"/>
    <property type="project" value="InterPro"/>
</dbReference>
<sequence>MKQFQKRSRNEMKRKFTIIYCIFCLLILLPFQTVVHAATDPNGSIDDYYSKLKDEPTQKTTLDTDTDTNKDLDKGSGGVSVGIWDYVKMIFALAFVILLLYGLLRFVNSKNKTYQTHQLIQNLGGVGISQGKSVQLLQVGNSLFLVGIGEDVSLLKEITDPEEISKLTKKYDEKLEIGKTVPYITELFSLLKGNLSKKKNRNEKKEPTFNETFQKRLQEIQKDRSDVIKDWKTKEREENE</sequence>
<keyword evidence="5 6" id="KW-0472">Membrane</keyword>
<keyword evidence="9" id="KW-1185">Reference proteome</keyword>
<evidence type="ECO:0000256" key="6">
    <source>
        <dbReference type="SAM" id="Phobius"/>
    </source>
</evidence>
<evidence type="ECO:0000256" key="7">
    <source>
        <dbReference type="SAM" id="SignalP"/>
    </source>
</evidence>
<dbReference type="EMBL" id="CP031223">
    <property type="protein sequence ID" value="QFF98543.1"/>
    <property type="molecule type" value="Genomic_DNA"/>
</dbReference>
<feature type="chain" id="PRO_5023852622" evidence="7">
    <location>
        <begin position="38"/>
        <end position="240"/>
    </location>
</feature>
<dbReference type="InterPro" id="IPR022781">
    <property type="entry name" value="Flagellar_biosynth_FliO"/>
</dbReference>
<keyword evidence="8" id="KW-0969">Cilium</keyword>
<keyword evidence="4 6" id="KW-1133">Transmembrane helix</keyword>
<evidence type="ECO:0000256" key="4">
    <source>
        <dbReference type="ARBA" id="ARBA00022989"/>
    </source>
</evidence>
<dbReference type="AlphaFoldDB" id="A0A5J6SM74"/>
<dbReference type="Proteomes" id="UP000325517">
    <property type="component" value="Chromosome"/>
</dbReference>
<accession>A0A5J6SM74</accession>
<keyword evidence="7" id="KW-0732">Signal</keyword>
<evidence type="ECO:0000256" key="2">
    <source>
        <dbReference type="ARBA" id="ARBA00022475"/>
    </source>
</evidence>
<proteinExistence type="predicted"/>
<keyword evidence="8" id="KW-0966">Cell projection</keyword>
<gene>
    <name evidence="8" type="ORF">PB01_06720</name>
</gene>
<comment type="subcellular location">
    <subcellularLocation>
        <location evidence="1">Cell membrane</location>
    </subcellularLocation>
</comment>
<evidence type="ECO:0000313" key="8">
    <source>
        <dbReference type="EMBL" id="QFF98543.1"/>
    </source>
</evidence>
<keyword evidence="2" id="KW-1003">Cell membrane</keyword>
<name>A0A5J6SM74_9BACI</name>
<dbReference type="KEGG" id="psyo:PB01_06720"/>
<dbReference type="GO" id="GO:0044781">
    <property type="term" value="P:bacterial-type flagellum organization"/>
    <property type="evidence" value="ECO:0007669"/>
    <property type="project" value="InterPro"/>
</dbReference>
<evidence type="ECO:0000256" key="3">
    <source>
        <dbReference type="ARBA" id="ARBA00022692"/>
    </source>
</evidence>
<keyword evidence="3 6" id="KW-0812">Transmembrane</keyword>
<dbReference type="RefSeq" id="WP_225986188.1">
    <property type="nucleotide sequence ID" value="NZ_CP031223.1"/>
</dbReference>
<evidence type="ECO:0000313" key="9">
    <source>
        <dbReference type="Proteomes" id="UP000325517"/>
    </source>
</evidence>
<feature type="transmembrane region" description="Helical" evidence="6">
    <location>
        <begin position="86"/>
        <end position="104"/>
    </location>
</feature>
<feature type="signal peptide" evidence="7">
    <location>
        <begin position="1"/>
        <end position="37"/>
    </location>
</feature>
<reference evidence="8 9" key="1">
    <citation type="submission" date="2018-07" db="EMBL/GenBank/DDBJ databases">
        <title>Complete genome sequence of Psychrobacillus sp. PB01, isolated from iceberg, and comparative genome analysis of Psychrobacillus strains.</title>
        <authorList>
            <person name="Lee P.C."/>
        </authorList>
    </citation>
    <scope>NUCLEOTIDE SEQUENCE [LARGE SCALE GENOMIC DNA]</scope>
    <source>
        <strain evidence="8 9">PB01</strain>
    </source>
</reference>
<organism evidence="8 9">
    <name type="scientific">Psychrobacillus glaciei</name>
    <dbReference type="NCBI Taxonomy" id="2283160"/>
    <lineage>
        <taxon>Bacteria</taxon>
        <taxon>Bacillati</taxon>
        <taxon>Bacillota</taxon>
        <taxon>Bacilli</taxon>
        <taxon>Bacillales</taxon>
        <taxon>Bacillaceae</taxon>
        <taxon>Psychrobacillus</taxon>
    </lineage>
</organism>
<dbReference type="Pfam" id="PF04347">
    <property type="entry name" value="FliO"/>
    <property type="match status" value="1"/>
</dbReference>
<evidence type="ECO:0000256" key="1">
    <source>
        <dbReference type="ARBA" id="ARBA00004236"/>
    </source>
</evidence>
<evidence type="ECO:0000256" key="5">
    <source>
        <dbReference type="ARBA" id="ARBA00023136"/>
    </source>
</evidence>
<protein>
    <submittedName>
        <fullName evidence="8">Flagellar protein</fullName>
    </submittedName>
</protein>